<name>A0A485LDU4_9STRA</name>
<feature type="transmembrane region" description="Helical" evidence="1">
    <location>
        <begin position="26"/>
        <end position="45"/>
    </location>
</feature>
<dbReference type="EMBL" id="CAADRA010006748">
    <property type="protein sequence ID" value="VFT96644.1"/>
    <property type="molecule type" value="Genomic_DNA"/>
</dbReference>
<accession>A0A485LDU4</accession>
<feature type="transmembrane region" description="Helical" evidence="1">
    <location>
        <begin position="1594"/>
        <end position="1614"/>
    </location>
</feature>
<evidence type="ECO:0000313" key="2">
    <source>
        <dbReference type="EMBL" id="KAF0688431.1"/>
    </source>
</evidence>
<keyword evidence="4" id="KW-1185">Reference proteome</keyword>
<dbReference type="Proteomes" id="UP000332933">
    <property type="component" value="Unassembled WGS sequence"/>
</dbReference>
<keyword evidence="1" id="KW-0812">Transmembrane</keyword>
<feature type="transmembrane region" description="Helical" evidence="1">
    <location>
        <begin position="1651"/>
        <end position="1669"/>
    </location>
</feature>
<feature type="transmembrane region" description="Helical" evidence="1">
    <location>
        <begin position="890"/>
        <end position="911"/>
    </location>
</feature>
<protein>
    <submittedName>
        <fullName evidence="3">Aste57867_19947 protein</fullName>
    </submittedName>
</protein>
<proteinExistence type="predicted"/>
<feature type="transmembrane region" description="Helical" evidence="1">
    <location>
        <begin position="675"/>
        <end position="693"/>
    </location>
</feature>
<feature type="transmembrane region" description="Helical" evidence="1">
    <location>
        <begin position="641"/>
        <end position="663"/>
    </location>
</feature>
<reference evidence="2" key="2">
    <citation type="submission" date="2019-06" db="EMBL/GenBank/DDBJ databases">
        <title>Genomics analysis of Aphanomyces spp. identifies a new class of oomycete effector associated with host adaptation.</title>
        <authorList>
            <person name="Gaulin E."/>
        </authorList>
    </citation>
    <scope>NUCLEOTIDE SEQUENCE</scope>
    <source>
        <strain evidence="2">CBS 578.67</strain>
    </source>
</reference>
<gene>
    <name evidence="3" type="primary">Aste57867_19947</name>
    <name evidence="2" type="ORF">As57867_019881</name>
    <name evidence="3" type="ORF">ASTE57867_19947</name>
</gene>
<evidence type="ECO:0000313" key="4">
    <source>
        <dbReference type="Proteomes" id="UP000332933"/>
    </source>
</evidence>
<evidence type="ECO:0000256" key="1">
    <source>
        <dbReference type="SAM" id="Phobius"/>
    </source>
</evidence>
<feature type="transmembrane region" description="Helical" evidence="1">
    <location>
        <begin position="1476"/>
        <end position="1500"/>
    </location>
</feature>
<sequence>MSHVAPHVDLLVGSAVGAPPRRLHTALGFLYVVATGAGTILYLVILSPNVSNDNLWPSMNTTGVQTFLGDLFNAKLTTGVQGPLDLFASTAVVRKDYSTAATFIDMRPAAARAVLLSQLPLATAIHVLRGAPFSENIQTLSMPCWADLNRTYEMAHSASRQARCIDQGTANAALYLEPLFRNLGPNDLATSTYLSSLQRSTFDSIKSTTRGAAWIQAMLAPTWLTIADEVALWHLHGLSYFQNSFQNYYLEGTQESISVVNALGMHQSLTVSSVTATNRPKTQWTSAFAYVGFWNDIEACAWLGASTIRGMPNSFETLVGAGGESWDMFYIGSLGTQATAIIRSTLGPLTSIDVFLVVPPPSLLTLVTAYQDQVHAALVSTNVPVYWTLLEPIVAVAPLNWLHPGALYHGGNPLCVYAQSQPFIQTSFGYYDDCGVQSPHTIQLTRDSVGFATLVTALPPSAVCSLTSAESYPLCLQTLSTASSLADATSLAALLPQATYDVVALNTTFVQFATIDNHSLTLHQPMVSSNNVEAWSFVGWMTMYEWGLGLREVYTFAGDIDSWTLMSCRHDFAPLAASAVELPNNGSRYLWVVSLYVSCVLLFVLSLVLAYAIFVAHLAIDGRHLVFCNRLVGGAWIGRPFLFLRGMTALLVLATSPVAFRSYGSLSKLDFSPRPVWHTLLLAGEVTWITYVANDVLLPATKPHSTTYAPRSSLLAWAVIFVLESTGPFHAHATIGRECTILSFTRGLVCTNGEIFIGSFDRVLLLVTVCLASVPLTYLSVVATTTSRTIPPPPTVDSFHLSGVSEAFLSVARPNDLDVAACLLSGLLPCGLYMFDVKNWIVFKAIRVSPAIYALPAAAVDVRPAPQKITAERRRSFHQGSRRSLSKIRWLGVAGLFYMAGAVVGSFLYLFQTEAYFLNDFLWLGFGRSNTQAFLANWFNAQLQTVNATSPMQMDAAAHGEIATTNNITQINIISSALYAIRIQDEANSLANVVQGLRAMDSCMLPWIATTYCFADFGQLWQMALSAKRQQRCLRHEVDNGAVYLEALFRNANDWPTLSQCWGPGLEVAIFSAIQNTNAGIAWTVSMKSVSTLSIDAEVQAWRHEGITRFSTLWQNYKSLGVTESFLITNYAGLDYPLTLKQSNSSFHLSGATAFKMYSPLATYLQDIASNQSTIAGQSLIRSSRAFACANTTAQTILIARGILDAPLDPALVIFSATVGPFGVVDLKRVAPPENLCRLYRSMRMFLVDKFSASDQLQAEFWATYTQYFFFPQPAAWDPPMQIWAGDINCGLNFGGSTTFPLEFLSSTGICGNYLWDYMKPSTPDLWMAMLTTGPISLNATAVGQRDPSHTNQVVGAIRDGLAIMAQALTPDELMQFHDVATDVKTTLRDDTQLELIQYVSLDGTTFTLSRVNMFTSSEQAFEPFAWLYLFEWVQGKREVVAYHGAVDTLTTISTIKPLVQQLANAIEIPQNVGSFYYVTNFYITLVLFAVGCLVTLYIVSSRGYVDGFNVMAFNYVAGHVWIGRPLMLLRSITSVALLSTSQLKLVTPRAALTSYFESPGQNVLTTLLSSGEICWLVYVIVDTCSVVTQEYTAYYSFPSVVVVSLSVAIWSFASPAVHSVQLARQCTVMAVDFDISCVSGVVRIGDLTRFGGLIGVACGGSLVTYGLVRLVQERPPRFPPLSPLLYSAANTKFEYTTHVNWEHEGVYYLDKASAAMTGVLTMDYRGVEYLIDMKTWRAYIMSSPETNTSTKMPPQFRNALPLDSASIDTEKAKRRSIVPV</sequence>
<organism evidence="3 4">
    <name type="scientific">Aphanomyces stellatus</name>
    <dbReference type="NCBI Taxonomy" id="120398"/>
    <lineage>
        <taxon>Eukaryota</taxon>
        <taxon>Sar</taxon>
        <taxon>Stramenopiles</taxon>
        <taxon>Oomycota</taxon>
        <taxon>Saprolegniomycetes</taxon>
        <taxon>Saprolegniales</taxon>
        <taxon>Verrucalvaceae</taxon>
        <taxon>Aphanomyces</taxon>
    </lineage>
</organism>
<evidence type="ECO:0000313" key="3">
    <source>
        <dbReference type="EMBL" id="VFT96644.1"/>
    </source>
</evidence>
<dbReference type="EMBL" id="VJMH01006725">
    <property type="protein sequence ID" value="KAF0688431.1"/>
    <property type="molecule type" value="Genomic_DNA"/>
</dbReference>
<keyword evidence="1" id="KW-0472">Membrane</keyword>
<feature type="transmembrane region" description="Helical" evidence="1">
    <location>
        <begin position="589"/>
        <end position="620"/>
    </location>
</feature>
<reference evidence="3 4" key="1">
    <citation type="submission" date="2019-03" db="EMBL/GenBank/DDBJ databases">
        <authorList>
            <person name="Gaulin E."/>
            <person name="Dumas B."/>
        </authorList>
    </citation>
    <scope>NUCLEOTIDE SEQUENCE [LARGE SCALE GENOMIC DNA]</scope>
    <source>
        <strain evidence="3">CBS 568.67</strain>
    </source>
</reference>
<keyword evidence="1" id="KW-1133">Transmembrane helix</keyword>
<feature type="transmembrane region" description="Helical" evidence="1">
    <location>
        <begin position="763"/>
        <end position="783"/>
    </location>
</feature>